<keyword evidence="2" id="KW-1185">Reference proteome</keyword>
<gene>
    <name evidence="1" type="ORF">PSON_ATCC_30995.1.T0900011</name>
</gene>
<accession>A0A8S1PXF3</accession>
<sequence>MEEDKIKYIIVKVSTQKPNYKINNKFNDDIYYYQTQIKELNEYIKTNLLLDVMLTMLQIILEMLQ</sequence>
<evidence type="ECO:0000313" key="2">
    <source>
        <dbReference type="Proteomes" id="UP000692954"/>
    </source>
</evidence>
<dbReference type="Proteomes" id="UP000692954">
    <property type="component" value="Unassembled WGS sequence"/>
</dbReference>
<organism evidence="1 2">
    <name type="scientific">Paramecium sonneborni</name>
    <dbReference type="NCBI Taxonomy" id="65129"/>
    <lineage>
        <taxon>Eukaryota</taxon>
        <taxon>Sar</taxon>
        <taxon>Alveolata</taxon>
        <taxon>Ciliophora</taxon>
        <taxon>Intramacronucleata</taxon>
        <taxon>Oligohymenophorea</taxon>
        <taxon>Peniculida</taxon>
        <taxon>Parameciidae</taxon>
        <taxon>Paramecium</taxon>
    </lineage>
</organism>
<protein>
    <submittedName>
        <fullName evidence="1">Uncharacterized protein</fullName>
    </submittedName>
</protein>
<dbReference type="AlphaFoldDB" id="A0A8S1PXF3"/>
<dbReference type="EMBL" id="CAJJDN010000090">
    <property type="protein sequence ID" value="CAD8107885.1"/>
    <property type="molecule type" value="Genomic_DNA"/>
</dbReference>
<proteinExistence type="predicted"/>
<comment type="caution">
    <text evidence="1">The sequence shown here is derived from an EMBL/GenBank/DDBJ whole genome shotgun (WGS) entry which is preliminary data.</text>
</comment>
<reference evidence="1" key="1">
    <citation type="submission" date="2021-01" db="EMBL/GenBank/DDBJ databases">
        <authorList>
            <consortium name="Genoscope - CEA"/>
            <person name="William W."/>
        </authorList>
    </citation>
    <scope>NUCLEOTIDE SEQUENCE</scope>
</reference>
<name>A0A8S1PXF3_9CILI</name>
<evidence type="ECO:0000313" key="1">
    <source>
        <dbReference type="EMBL" id="CAD8107885.1"/>
    </source>
</evidence>